<evidence type="ECO:0000256" key="2">
    <source>
        <dbReference type="SAM" id="Phobius"/>
    </source>
</evidence>
<evidence type="ECO:0000313" key="5">
    <source>
        <dbReference type="Proteomes" id="UP001632037"/>
    </source>
</evidence>
<keyword evidence="5" id="KW-1185">Reference proteome</keyword>
<evidence type="ECO:0000256" key="3">
    <source>
        <dbReference type="SAM" id="SignalP"/>
    </source>
</evidence>
<feature type="compositionally biased region" description="Gly residues" evidence="1">
    <location>
        <begin position="131"/>
        <end position="178"/>
    </location>
</feature>
<gene>
    <name evidence="4" type="ORF">V7S43_018670</name>
</gene>
<name>A0ABD3EPT1_9STRA</name>
<feature type="chain" id="PRO_5044855892" description="Mucin-like protein" evidence="3">
    <location>
        <begin position="26"/>
        <end position="255"/>
    </location>
</feature>
<feature type="transmembrane region" description="Helical" evidence="2">
    <location>
        <begin position="211"/>
        <end position="233"/>
    </location>
</feature>
<feature type="compositionally biased region" description="Low complexity" evidence="1">
    <location>
        <begin position="179"/>
        <end position="189"/>
    </location>
</feature>
<feature type="region of interest" description="Disordered" evidence="1">
    <location>
        <begin position="126"/>
        <end position="189"/>
    </location>
</feature>
<organism evidence="4 5">
    <name type="scientific">Phytophthora oleae</name>
    <dbReference type="NCBI Taxonomy" id="2107226"/>
    <lineage>
        <taxon>Eukaryota</taxon>
        <taxon>Sar</taxon>
        <taxon>Stramenopiles</taxon>
        <taxon>Oomycota</taxon>
        <taxon>Peronosporomycetes</taxon>
        <taxon>Peronosporales</taxon>
        <taxon>Peronosporaceae</taxon>
        <taxon>Phytophthora</taxon>
    </lineage>
</organism>
<keyword evidence="2" id="KW-1133">Transmembrane helix</keyword>
<dbReference type="AlphaFoldDB" id="A0ABD3EPT1"/>
<evidence type="ECO:0000313" key="4">
    <source>
        <dbReference type="EMBL" id="KAL3656445.1"/>
    </source>
</evidence>
<feature type="signal peptide" evidence="3">
    <location>
        <begin position="1"/>
        <end position="25"/>
    </location>
</feature>
<keyword evidence="2" id="KW-0472">Membrane</keyword>
<reference evidence="4 5" key="1">
    <citation type="submission" date="2024-09" db="EMBL/GenBank/DDBJ databases">
        <title>Genome sequencing and assembly of Phytophthora oleae, isolate VK10A, causative agent of rot of olive drupes.</title>
        <authorList>
            <person name="Conti Taguali S."/>
            <person name="Riolo M."/>
            <person name="La Spada F."/>
            <person name="Cacciola S.O."/>
            <person name="Dionisio G."/>
        </authorList>
    </citation>
    <scope>NUCLEOTIDE SEQUENCE [LARGE SCALE GENOMIC DNA]</scope>
    <source>
        <strain evidence="4 5">VK10A</strain>
    </source>
</reference>
<evidence type="ECO:0000256" key="1">
    <source>
        <dbReference type="SAM" id="MobiDB-lite"/>
    </source>
</evidence>
<accession>A0ABD3EPT1</accession>
<keyword evidence="3" id="KW-0732">Signal</keyword>
<dbReference type="Proteomes" id="UP001632037">
    <property type="component" value="Unassembled WGS sequence"/>
</dbReference>
<keyword evidence="2" id="KW-0812">Transmembrane</keyword>
<comment type="caution">
    <text evidence="4">The sequence shown here is derived from an EMBL/GenBank/DDBJ whole genome shotgun (WGS) entry which is preliminary data.</text>
</comment>
<protein>
    <recommendedName>
        <fullName evidence="6">Mucin-like protein</fullName>
    </recommendedName>
</protein>
<dbReference type="EMBL" id="JBIMZQ010000081">
    <property type="protein sequence ID" value="KAL3656445.1"/>
    <property type="molecule type" value="Genomic_DNA"/>
</dbReference>
<sequence length="255" mass="24410">MKVSTLSSFGLATTVLLASVPAHEATAPAPTTTEPYYDEELGCWPISVEHDATYCIDGPICSGSGPSPTGSLCPVKGDAAIADCHTYLASYGEGDKCVLPVDATCQVIHTGAWGCVIPGSNPTPAPTKYGNNGGGGNGSKGGSGGKGGHGGNDGNGGHGGNGGGSGNGGGGIGGGSGSGSWAPGNGSAAGNETVSLSVPGTETASAGGVSAGVIAAVAAAAAAVAAIAGVAIYRQHVNKKREEEEATTMVDIITP</sequence>
<proteinExistence type="predicted"/>
<evidence type="ECO:0008006" key="6">
    <source>
        <dbReference type="Google" id="ProtNLM"/>
    </source>
</evidence>